<reference evidence="1 2" key="1">
    <citation type="journal article" date="2015" name="Proc. Natl. Acad. Sci. U.S.A.">
        <title>The resurrection genome of Boea hygrometrica: A blueprint for survival of dehydration.</title>
        <authorList>
            <person name="Xiao L."/>
            <person name="Yang G."/>
            <person name="Zhang L."/>
            <person name="Yang X."/>
            <person name="Zhao S."/>
            <person name="Ji Z."/>
            <person name="Zhou Q."/>
            <person name="Hu M."/>
            <person name="Wang Y."/>
            <person name="Chen M."/>
            <person name="Xu Y."/>
            <person name="Jin H."/>
            <person name="Xiao X."/>
            <person name="Hu G."/>
            <person name="Bao F."/>
            <person name="Hu Y."/>
            <person name="Wan P."/>
            <person name="Li L."/>
            <person name="Deng X."/>
            <person name="Kuang T."/>
            <person name="Xiang C."/>
            <person name="Zhu J.K."/>
            <person name="Oliver M.J."/>
            <person name="He Y."/>
        </authorList>
    </citation>
    <scope>NUCLEOTIDE SEQUENCE [LARGE SCALE GENOMIC DNA]</scope>
    <source>
        <strain evidence="2">cv. XS01</strain>
    </source>
</reference>
<keyword evidence="2" id="KW-1185">Reference proteome</keyword>
<evidence type="ECO:0000313" key="1">
    <source>
        <dbReference type="EMBL" id="KZV21384.1"/>
    </source>
</evidence>
<accession>A0A2Z7AI40</accession>
<gene>
    <name evidence="1" type="ORF">F511_23975</name>
</gene>
<protein>
    <submittedName>
        <fullName evidence="1">Uncharacterized protein</fullName>
    </submittedName>
</protein>
<evidence type="ECO:0000313" key="2">
    <source>
        <dbReference type="Proteomes" id="UP000250235"/>
    </source>
</evidence>
<dbReference type="AlphaFoldDB" id="A0A2Z7AI40"/>
<name>A0A2Z7AI40_9LAMI</name>
<proteinExistence type="predicted"/>
<organism evidence="1 2">
    <name type="scientific">Dorcoceras hygrometricum</name>
    <dbReference type="NCBI Taxonomy" id="472368"/>
    <lineage>
        <taxon>Eukaryota</taxon>
        <taxon>Viridiplantae</taxon>
        <taxon>Streptophyta</taxon>
        <taxon>Embryophyta</taxon>
        <taxon>Tracheophyta</taxon>
        <taxon>Spermatophyta</taxon>
        <taxon>Magnoliopsida</taxon>
        <taxon>eudicotyledons</taxon>
        <taxon>Gunneridae</taxon>
        <taxon>Pentapetalae</taxon>
        <taxon>asterids</taxon>
        <taxon>lamiids</taxon>
        <taxon>Lamiales</taxon>
        <taxon>Gesneriaceae</taxon>
        <taxon>Didymocarpoideae</taxon>
        <taxon>Trichosporeae</taxon>
        <taxon>Loxocarpinae</taxon>
        <taxon>Dorcoceras</taxon>
    </lineage>
</organism>
<dbReference type="EMBL" id="KV014896">
    <property type="protein sequence ID" value="KZV21384.1"/>
    <property type="molecule type" value="Genomic_DNA"/>
</dbReference>
<dbReference type="Proteomes" id="UP000250235">
    <property type="component" value="Unassembled WGS sequence"/>
</dbReference>
<sequence>MESLELSVEDTRKSHLTLINKNQRQYLDLIRLGEKFKADISSELTSSRQLLLDEVQHSSLKLIRSSLLLALS</sequence>